<proteinExistence type="inferred from homology"/>
<reference evidence="6" key="3">
    <citation type="journal article" date="2017" name="Nature">
        <title>Genome sequence of the progenitor of the wheat D genome Aegilops tauschii.</title>
        <authorList>
            <person name="Luo M.C."/>
            <person name="Gu Y.Q."/>
            <person name="Puiu D."/>
            <person name="Wang H."/>
            <person name="Twardziok S.O."/>
            <person name="Deal K.R."/>
            <person name="Huo N."/>
            <person name="Zhu T."/>
            <person name="Wang L."/>
            <person name="Wang Y."/>
            <person name="McGuire P.E."/>
            <person name="Liu S."/>
            <person name="Long H."/>
            <person name="Ramasamy R.K."/>
            <person name="Rodriguez J.C."/>
            <person name="Van S.L."/>
            <person name="Yuan L."/>
            <person name="Wang Z."/>
            <person name="Xia Z."/>
            <person name="Xiao L."/>
            <person name="Anderson O.D."/>
            <person name="Ouyang S."/>
            <person name="Liang Y."/>
            <person name="Zimin A.V."/>
            <person name="Pertea G."/>
            <person name="Qi P."/>
            <person name="Bennetzen J.L."/>
            <person name="Dai X."/>
            <person name="Dawson M.W."/>
            <person name="Muller H.G."/>
            <person name="Kugler K."/>
            <person name="Rivarola-Duarte L."/>
            <person name="Spannagl M."/>
            <person name="Mayer K.F.X."/>
            <person name="Lu F.H."/>
            <person name="Bevan M.W."/>
            <person name="Leroy P."/>
            <person name="Li P."/>
            <person name="You F.M."/>
            <person name="Sun Q."/>
            <person name="Liu Z."/>
            <person name="Lyons E."/>
            <person name="Wicker T."/>
            <person name="Salzberg S.L."/>
            <person name="Devos K.M."/>
            <person name="Dvorak J."/>
        </authorList>
    </citation>
    <scope>NUCLEOTIDE SEQUENCE [LARGE SCALE GENOMIC DNA]</scope>
    <source>
        <strain evidence="6">cv. AL8/78</strain>
    </source>
</reference>
<dbReference type="Proteomes" id="UP000015105">
    <property type="component" value="Chromosome 6D"/>
</dbReference>
<reference evidence="7" key="2">
    <citation type="journal article" date="2017" name="Nat. Plants">
        <title>The Aegilops tauschii genome reveals multiple impacts of transposons.</title>
        <authorList>
            <person name="Zhao G."/>
            <person name="Zou C."/>
            <person name="Li K."/>
            <person name="Wang K."/>
            <person name="Li T."/>
            <person name="Gao L."/>
            <person name="Zhang X."/>
            <person name="Wang H."/>
            <person name="Yang Z."/>
            <person name="Liu X."/>
            <person name="Jiang W."/>
            <person name="Mao L."/>
            <person name="Kong X."/>
            <person name="Jiao Y."/>
            <person name="Jia J."/>
        </authorList>
    </citation>
    <scope>NUCLEOTIDE SEQUENCE [LARGE SCALE GENOMIC DNA]</scope>
    <source>
        <strain evidence="7">cv. AL8/78</strain>
    </source>
</reference>
<dbReference type="GO" id="GO:0050832">
    <property type="term" value="P:defense response to fungus"/>
    <property type="evidence" value="ECO:0007669"/>
    <property type="project" value="UniProtKB-KW"/>
</dbReference>
<reference evidence="7" key="1">
    <citation type="journal article" date="2014" name="Science">
        <title>Ancient hybridizations among the ancestral genomes of bread wheat.</title>
        <authorList>
            <consortium name="International Wheat Genome Sequencing Consortium,"/>
            <person name="Marcussen T."/>
            <person name="Sandve S.R."/>
            <person name="Heier L."/>
            <person name="Spannagl M."/>
            <person name="Pfeifer M."/>
            <person name="Jakobsen K.S."/>
            <person name="Wulff B.B."/>
            <person name="Steuernagel B."/>
            <person name="Mayer K.F."/>
            <person name="Olsen O.A."/>
        </authorList>
    </citation>
    <scope>NUCLEOTIDE SEQUENCE [LARGE SCALE GENOMIC DNA]</scope>
    <source>
        <strain evidence="7">cv. AL8/78</strain>
    </source>
</reference>
<protein>
    <recommendedName>
        <fullName evidence="8">Knottin scorpion toxin-like domain-containing protein</fullName>
    </recommendedName>
</protein>
<dbReference type="Pfam" id="PF07333">
    <property type="entry name" value="SLR1-BP"/>
    <property type="match status" value="1"/>
</dbReference>
<dbReference type="GO" id="GO:0031640">
    <property type="term" value="P:killing of cells of another organism"/>
    <property type="evidence" value="ECO:0007669"/>
    <property type="project" value="UniProtKB-KW"/>
</dbReference>
<keyword evidence="4" id="KW-0611">Plant defense</keyword>
<keyword evidence="3" id="KW-0295">Fungicide</keyword>
<evidence type="ECO:0000256" key="3">
    <source>
        <dbReference type="ARBA" id="ARBA00022577"/>
    </source>
</evidence>
<feature type="signal peptide" evidence="5">
    <location>
        <begin position="1"/>
        <end position="25"/>
    </location>
</feature>
<dbReference type="Gramene" id="AET6Gv20824300.1">
    <property type="protein sequence ID" value="AET6Gv20824300.1"/>
    <property type="gene ID" value="AET6Gv20824300"/>
</dbReference>
<reference evidence="6" key="5">
    <citation type="journal article" date="2021" name="G3 (Bethesda)">
        <title>Aegilops tauschii genome assembly Aet v5.0 features greater sequence contiguity and improved annotation.</title>
        <authorList>
            <person name="Wang L."/>
            <person name="Zhu T."/>
            <person name="Rodriguez J.C."/>
            <person name="Deal K.R."/>
            <person name="Dubcovsky J."/>
            <person name="McGuire P.E."/>
            <person name="Lux T."/>
            <person name="Spannagl M."/>
            <person name="Mayer K.F.X."/>
            <person name="Baldrich P."/>
            <person name="Meyers B.C."/>
            <person name="Huo N."/>
            <person name="Gu Y.Q."/>
            <person name="Zhou H."/>
            <person name="Devos K.M."/>
            <person name="Bennetzen J.L."/>
            <person name="Unver T."/>
            <person name="Budak H."/>
            <person name="Gulick P.J."/>
            <person name="Galiba G."/>
            <person name="Kalapos B."/>
            <person name="Nelson D.R."/>
            <person name="Li P."/>
            <person name="You F.M."/>
            <person name="Luo M.C."/>
            <person name="Dvorak J."/>
        </authorList>
    </citation>
    <scope>NUCLEOTIDE SEQUENCE [LARGE SCALE GENOMIC DNA]</scope>
    <source>
        <strain evidence="6">cv. AL8/78</strain>
    </source>
</reference>
<evidence type="ECO:0000256" key="2">
    <source>
        <dbReference type="ARBA" id="ARBA00022529"/>
    </source>
</evidence>
<feature type="chain" id="PRO_5019412421" description="Knottin scorpion toxin-like domain-containing protein" evidence="5">
    <location>
        <begin position="26"/>
        <end position="95"/>
    </location>
</feature>
<evidence type="ECO:0000256" key="1">
    <source>
        <dbReference type="ARBA" id="ARBA00006722"/>
    </source>
</evidence>
<reference evidence="6" key="4">
    <citation type="submission" date="2019-03" db="UniProtKB">
        <authorList>
            <consortium name="EnsemblPlants"/>
        </authorList>
    </citation>
    <scope>IDENTIFICATION</scope>
</reference>
<keyword evidence="5" id="KW-0732">Signal</keyword>
<sequence length="95" mass="10314">AAMRLSSNILLLAIVLAMLPSEICTSRVVPMEDGLFTTDYSPSTCSRIIRFGTCDNDECRDDCNMKLNGIGKCVDKGCQCSFHCGTPSPIKTTCK</sequence>
<evidence type="ECO:0000256" key="5">
    <source>
        <dbReference type="SAM" id="SignalP"/>
    </source>
</evidence>
<dbReference type="EnsemblPlants" id="AET6Gv20824300.1">
    <property type="protein sequence ID" value="AET6Gv20824300.1"/>
    <property type="gene ID" value="AET6Gv20824300"/>
</dbReference>
<evidence type="ECO:0000256" key="4">
    <source>
        <dbReference type="ARBA" id="ARBA00022821"/>
    </source>
</evidence>
<dbReference type="InterPro" id="IPR010851">
    <property type="entry name" value="DEFL"/>
</dbReference>
<evidence type="ECO:0000313" key="7">
    <source>
        <dbReference type="Proteomes" id="UP000015105"/>
    </source>
</evidence>
<keyword evidence="2" id="KW-0929">Antimicrobial</keyword>
<evidence type="ECO:0008006" key="8">
    <source>
        <dbReference type="Google" id="ProtNLM"/>
    </source>
</evidence>
<organism evidence="6 7">
    <name type="scientific">Aegilops tauschii subsp. strangulata</name>
    <name type="common">Goatgrass</name>
    <dbReference type="NCBI Taxonomy" id="200361"/>
    <lineage>
        <taxon>Eukaryota</taxon>
        <taxon>Viridiplantae</taxon>
        <taxon>Streptophyta</taxon>
        <taxon>Embryophyta</taxon>
        <taxon>Tracheophyta</taxon>
        <taxon>Spermatophyta</taxon>
        <taxon>Magnoliopsida</taxon>
        <taxon>Liliopsida</taxon>
        <taxon>Poales</taxon>
        <taxon>Poaceae</taxon>
        <taxon>BOP clade</taxon>
        <taxon>Pooideae</taxon>
        <taxon>Triticodae</taxon>
        <taxon>Triticeae</taxon>
        <taxon>Triticinae</taxon>
        <taxon>Aegilops</taxon>
    </lineage>
</organism>
<evidence type="ECO:0000313" key="6">
    <source>
        <dbReference type="EnsemblPlants" id="AET6Gv20824300.1"/>
    </source>
</evidence>
<accession>A0A453PRB8</accession>
<dbReference type="AlphaFoldDB" id="A0A453PRB8"/>
<comment type="similarity">
    <text evidence="1">Belongs to the DEFL family.</text>
</comment>
<name>A0A453PRB8_AEGTS</name>
<keyword evidence="7" id="KW-1185">Reference proteome</keyword>